<feature type="compositionally biased region" description="Polar residues" evidence="1">
    <location>
        <begin position="156"/>
        <end position="168"/>
    </location>
</feature>
<evidence type="ECO:0000313" key="2">
    <source>
        <dbReference type="EMBL" id="CDW80731.1"/>
    </source>
</evidence>
<proteinExistence type="predicted"/>
<gene>
    <name evidence="2" type="primary">Contig11263.g12037</name>
    <name evidence="2" type="ORF">STYLEM_9735</name>
</gene>
<feature type="compositionally biased region" description="Low complexity" evidence="1">
    <location>
        <begin position="93"/>
        <end position="106"/>
    </location>
</feature>
<sequence length="184" mass="21346">MSVYNGFAKQQVQKQYNNALYNVIYLLQLKVLKSYTNERFDDELFKAYFSKLFAKVIKMDQYKFKPPYYSESMKDLFMHINNVLPKQSQPAFKSSKTMSGKPSSSMQRDDSSSLRDHNSSTYFDDRASDQLNNLNISNNFGMRSESSHSRLTLAKSQKPNISMLNQQDMIPPEDLFQDPGIKQS</sequence>
<feature type="region of interest" description="Disordered" evidence="1">
    <location>
        <begin position="89"/>
        <end position="126"/>
    </location>
</feature>
<evidence type="ECO:0000256" key="1">
    <source>
        <dbReference type="SAM" id="MobiDB-lite"/>
    </source>
</evidence>
<feature type="region of interest" description="Disordered" evidence="1">
    <location>
        <begin position="156"/>
        <end position="184"/>
    </location>
</feature>
<dbReference type="AlphaFoldDB" id="A0A078AFW3"/>
<reference evidence="2 3" key="1">
    <citation type="submission" date="2014-06" db="EMBL/GenBank/DDBJ databases">
        <authorList>
            <person name="Swart Estienne"/>
        </authorList>
    </citation>
    <scope>NUCLEOTIDE SEQUENCE [LARGE SCALE GENOMIC DNA]</scope>
    <source>
        <strain evidence="2 3">130c</strain>
    </source>
</reference>
<feature type="compositionally biased region" description="Basic and acidic residues" evidence="1">
    <location>
        <begin position="107"/>
        <end position="126"/>
    </location>
</feature>
<accession>A0A078AFW3</accession>
<dbReference type="EMBL" id="CCKQ01009259">
    <property type="protein sequence ID" value="CDW80731.1"/>
    <property type="molecule type" value="Genomic_DNA"/>
</dbReference>
<dbReference type="InParanoid" id="A0A078AFW3"/>
<keyword evidence="3" id="KW-1185">Reference proteome</keyword>
<protein>
    <submittedName>
        <fullName evidence="2">Uncharacterized protein</fullName>
    </submittedName>
</protein>
<evidence type="ECO:0000313" key="3">
    <source>
        <dbReference type="Proteomes" id="UP000039865"/>
    </source>
</evidence>
<name>A0A078AFW3_STYLE</name>
<dbReference type="Proteomes" id="UP000039865">
    <property type="component" value="Unassembled WGS sequence"/>
</dbReference>
<organism evidence="2 3">
    <name type="scientific">Stylonychia lemnae</name>
    <name type="common">Ciliate</name>
    <dbReference type="NCBI Taxonomy" id="5949"/>
    <lineage>
        <taxon>Eukaryota</taxon>
        <taxon>Sar</taxon>
        <taxon>Alveolata</taxon>
        <taxon>Ciliophora</taxon>
        <taxon>Intramacronucleata</taxon>
        <taxon>Spirotrichea</taxon>
        <taxon>Stichotrichia</taxon>
        <taxon>Sporadotrichida</taxon>
        <taxon>Oxytrichidae</taxon>
        <taxon>Stylonychinae</taxon>
        <taxon>Stylonychia</taxon>
    </lineage>
</organism>
<dbReference type="OrthoDB" id="305923at2759"/>